<keyword evidence="3 6" id="KW-0479">Metal-binding</keyword>
<dbReference type="SUPFAM" id="SSF55957">
    <property type="entry name" value="Phosphoglucomutase, C-terminal domain"/>
    <property type="match status" value="1"/>
</dbReference>
<evidence type="ECO:0000256" key="3">
    <source>
        <dbReference type="ARBA" id="ARBA00022723"/>
    </source>
</evidence>
<feature type="domain" description="Alpha-D-phosphohexomutase alpha/beta/alpha" evidence="10">
    <location>
        <begin position="287"/>
        <end position="398"/>
    </location>
</feature>
<dbReference type="Gene3D" id="3.40.120.10">
    <property type="entry name" value="Alpha-D-Glucose-1,6-Bisphosphate, subunit A, domain 3"/>
    <property type="match status" value="3"/>
</dbReference>
<dbReference type="HAMAP" id="MF_01554_B">
    <property type="entry name" value="GlmM_B"/>
    <property type="match status" value="1"/>
</dbReference>
<dbReference type="Pfam" id="PF02878">
    <property type="entry name" value="PGM_PMM_I"/>
    <property type="match status" value="1"/>
</dbReference>
<dbReference type="Pfam" id="PF00408">
    <property type="entry name" value="PGM_PMM_IV"/>
    <property type="match status" value="1"/>
</dbReference>
<comment type="PTM">
    <text evidence="6">Activated by phosphorylation.</text>
</comment>
<dbReference type="PANTHER" id="PTHR42946">
    <property type="entry name" value="PHOSPHOHEXOSE MUTASE"/>
    <property type="match status" value="1"/>
</dbReference>
<dbReference type="Pfam" id="PF02880">
    <property type="entry name" value="PGM_PMM_III"/>
    <property type="match status" value="1"/>
</dbReference>
<evidence type="ECO:0000259" key="10">
    <source>
        <dbReference type="Pfam" id="PF02880"/>
    </source>
</evidence>
<feature type="domain" description="Alpha-D-phosphohexomutase C-terminal" evidence="7">
    <location>
        <begin position="403"/>
        <end position="469"/>
    </location>
</feature>
<dbReference type="CDD" id="cd05802">
    <property type="entry name" value="GlmM"/>
    <property type="match status" value="1"/>
</dbReference>
<dbReference type="InterPro" id="IPR005843">
    <property type="entry name" value="A-D-PHexomutase_C"/>
</dbReference>
<dbReference type="EMBL" id="JAYMFH010000009">
    <property type="protein sequence ID" value="MEC4295172.1"/>
    <property type="molecule type" value="Genomic_DNA"/>
</dbReference>
<dbReference type="InterPro" id="IPR005845">
    <property type="entry name" value="A-D-PHexomutase_a/b/a-II"/>
</dbReference>
<dbReference type="RefSeq" id="WP_326454781.1">
    <property type="nucleotide sequence ID" value="NZ_JAYMFH010000009.1"/>
</dbReference>
<dbReference type="PANTHER" id="PTHR42946:SF1">
    <property type="entry name" value="PHOSPHOGLUCOMUTASE (ALPHA-D-GLUCOSE-1,6-BISPHOSPHATE-DEPENDENT)"/>
    <property type="match status" value="1"/>
</dbReference>
<keyword evidence="2 6" id="KW-0597">Phosphoprotein</keyword>
<proteinExistence type="inferred from homology"/>
<comment type="cofactor">
    <cofactor evidence="6">
        <name>Mg(2+)</name>
        <dbReference type="ChEBI" id="CHEBI:18420"/>
    </cofactor>
    <text evidence="6">Binds 1 Mg(2+) ion per subunit.</text>
</comment>
<keyword evidence="12" id="KW-1185">Reference proteome</keyword>
<accession>A0ABU6IZ86</accession>
<evidence type="ECO:0000256" key="5">
    <source>
        <dbReference type="ARBA" id="ARBA00023235"/>
    </source>
</evidence>
<dbReference type="InterPro" id="IPR036900">
    <property type="entry name" value="A-D-PHexomutase_C_sf"/>
</dbReference>
<comment type="caution">
    <text evidence="11">The sequence shown here is derived from an EMBL/GenBank/DDBJ whole genome shotgun (WGS) entry which is preliminary data.</text>
</comment>
<keyword evidence="5 6" id="KW-0413">Isomerase</keyword>
<dbReference type="EC" id="5.4.2.10" evidence="6"/>
<feature type="binding site" description="via phosphate group" evidence="6">
    <location>
        <position position="95"/>
    </location>
    <ligand>
        <name>Mg(2+)</name>
        <dbReference type="ChEBI" id="CHEBI:18420"/>
    </ligand>
</feature>
<evidence type="ECO:0000256" key="1">
    <source>
        <dbReference type="ARBA" id="ARBA00010231"/>
    </source>
</evidence>
<feature type="domain" description="Alpha-D-phosphohexomutase alpha/beta/alpha" evidence="8">
    <location>
        <begin position="3"/>
        <end position="126"/>
    </location>
</feature>
<feature type="binding site" evidence="6">
    <location>
        <position position="270"/>
    </location>
    <ligand>
        <name>Mg(2+)</name>
        <dbReference type="ChEBI" id="CHEBI:18420"/>
    </ligand>
</feature>
<dbReference type="PRINTS" id="PR00509">
    <property type="entry name" value="PGMPMM"/>
</dbReference>
<dbReference type="Gene3D" id="3.30.310.50">
    <property type="entry name" value="Alpha-D-phosphohexomutase, C-terminal domain"/>
    <property type="match status" value="1"/>
</dbReference>
<feature type="modified residue" description="Phosphoserine" evidence="6">
    <location>
        <position position="95"/>
    </location>
</feature>
<dbReference type="InterPro" id="IPR005844">
    <property type="entry name" value="A-D-PHexomutase_a/b/a-I"/>
</dbReference>
<evidence type="ECO:0000256" key="2">
    <source>
        <dbReference type="ARBA" id="ARBA00022553"/>
    </source>
</evidence>
<evidence type="ECO:0000259" key="7">
    <source>
        <dbReference type="Pfam" id="PF00408"/>
    </source>
</evidence>
<gene>
    <name evidence="6" type="primary">glmM</name>
    <name evidence="11" type="ORF">VJ920_07600</name>
</gene>
<evidence type="ECO:0000256" key="6">
    <source>
        <dbReference type="HAMAP-Rule" id="MF_01554"/>
    </source>
</evidence>
<comment type="function">
    <text evidence="6">Catalyzes the conversion of glucosamine-6-phosphate to glucosamine-1-phosphate.</text>
</comment>
<protein>
    <recommendedName>
        <fullName evidence="6">Phosphoglucosamine mutase</fullName>
        <ecNumber evidence="6">5.4.2.10</ecNumber>
    </recommendedName>
</protein>
<organism evidence="11 12">
    <name type="scientific">Adlercreutzia shanghongiae</name>
    <dbReference type="NCBI Taxonomy" id="3111773"/>
    <lineage>
        <taxon>Bacteria</taxon>
        <taxon>Bacillati</taxon>
        <taxon>Actinomycetota</taxon>
        <taxon>Coriobacteriia</taxon>
        <taxon>Eggerthellales</taxon>
        <taxon>Eggerthellaceae</taxon>
        <taxon>Adlercreutzia</taxon>
    </lineage>
</organism>
<sequence length="475" mass="49608">MARLFGTDGVRGIANVELTCEMAYRLGQAAAIYLGKTIVVGRDTRRSGDMLGAALSAGIMSAGGTVLEAGIIPTPGVALLVREMRAAGGAVISASHNPPEYNGIKLFDAQGFKLPDAVEDEIEAFIVRGGLEGEVARAEEVAWEAAQAAGTDAVADATSYLASEIKMPSGAEVGVAIELEKSCDIYIDHVARSIEEQGISFEGLRIALDTGHGASALTSPEALRRLGAEVFVINDDFNGMDINVQCGSTHLEPLRELMAETGADVGIAHDGDADRVMLMTPDGTEIDGDMVEAVCALDMRERGVLAGDAVVSTVMANFGFVRAMREAGINVVQTKVGDRYVLEAMREHGYSIGGEQSGHMILLDHNSTGDGLMTACQFLAAVIRSGKPVGEAIRVMEKMPQTLINVRVADKHAVDASAEVAAAVAAAEEALGDDGRVLLRPSGTEPVVRVMVEAVDPAAAKAHAETIAAVVEANV</sequence>
<feature type="binding site" evidence="6">
    <location>
        <position position="272"/>
    </location>
    <ligand>
        <name>Mg(2+)</name>
        <dbReference type="ChEBI" id="CHEBI:18420"/>
    </ligand>
</feature>
<dbReference type="InterPro" id="IPR016055">
    <property type="entry name" value="A-D-PHexomutase_a/b/a-I/II/III"/>
</dbReference>
<name>A0ABU6IZ86_9ACTN</name>
<dbReference type="Pfam" id="PF02879">
    <property type="entry name" value="PGM_PMM_II"/>
    <property type="match status" value="1"/>
</dbReference>
<feature type="active site" description="Phosphoserine intermediate" evidence="6">
    <location>
        <position position="95"/>
    </location>
</feature>
<dbReference type="GO" id="GO:0008966">
    <property type="term" value="F:phosphoglucosamine mutase activity"/>
    <property type="evidence" value="ECO:0007669"/>
    <property type="project" value="UniProtKB-EC"/>
</dbReference>
<evidence type="ECO:0000313" key="11">
    <source>
        <dbReference type="EMBL" id="MEC4295172.1"/>
    </source>
</evidence>
<dbReference type="InterPro" id="IPR050060">
    <property type="entry name" value="Phosphoglucosamine_mutase"/>
</dbReference>
<feature type="binding site" evidence="6">
    <location>
        <position position="274"/>
    </location>
    <ligand>
        <name>Mg(2+)</name>
        <dbReference type="ChEBI" id="CHEBI:18420"/>
    </ligand>
</feature>
<dbReference type="InterPro" id="IPR006352">
    <property type="entry name" value="GlmM_bact"/>
</dbReference>
<dbReference type="InterPro" id="IPR005846">
    <property type="entry name" value="A-D-PHexomutase_a/b/a-III"/>
</dbReference>
<dbReference type="SUPFAM" id="SSF53738">
    <property type="entry name" value="Phosphoglucomutase, first 3 domains"/>
    <property type="match status" value="3"/>
</dbReference>
<evidence type="ECO:0000313" key="12">
    <source>
        <dbReference type="Proteomes" id="UP001343724"/>
    </source>
</evidence>
<comment type="similarity">
    <text evidence="1 6">Belongs to the phosphohexose mutase family.</text>
</comment>
<comment type="catalytic activity">
    <reaction evidence="6">
        <text>alpha-D-glucosamine 1-phosphate = D-glucosamine 6-phosphate</text>
        <dbReference type="Rhea" id="RHEA:23424"/>
        <dbReference type="ChEBI" id="CHEBI:58516"/>
        <dbReference type="ChEBI" id="CHEBI:58725"/>
        <dbReference type="EC" id="5.4.2.10"/>
    </reaction>
</comment>
<evidence type="ECO:0000259" key="9">
    <source>
        <dbReference type="Pfam" id="PF02879"/>
    </source>
</evidence>
<dbReference type="Proteomes" id="UP001343724">
    <property type="component" value="Unassembled WGS sequence"/>
</dbReference>
<evidence type="ECO:0000256" key="4">
    <source>
        <dbReference type="ARBA" id="ARBA00022842"/>
    </source>
</evidence>
<keyword evidence="4 6" id="KW-0460">Magnesium</keyword>
<dbReference type="InterPro" id="IPR005841">
    <property type="entry name" value="Alpha-D-phosphohexomutase_SF"/>
</dbReference>
<evidence type="ECO:0000259" key="8">
    <source>
        <dbReference type="Pfam" id="PF02878"/>
    </source>
</evidence>
<feature type="domain" description="Alpha-D-phosphohexomutase alpha/beta/alpha" evidence="9">
    <location>
        <begin position="185"/>
        <end position="283"/>
    </location>
</feature>
<reference evidence="11 12" key="1">
    <citation type="submission" date="2024-01" db="EMBL/GenBank/DDBJ databases">
        <title>novel species in genus Adlercreutzia.</title>
        <authorList>
            <person name="Liu X."/>
        </authorList>
    </citation>
    <scope>NUCLEOTIDE SEQUENCE [LARGE SCALE GENOMIC DNA]</scope>
    <source>
        <strain evidence="11 12">R22</strain>
    </source>
</reference>